<feature type="transmembrane region" description="Helical" evidence="1">
    <location>
        <begin position="73"/>
        <end position="93"/>
    </location>
</feature>
<reference evidence="2" key="1">
    <citation type="submission" date="2019-02" db="EMBL/GenBank/DDBJ databases">
        <authorList>
            <person name="Gruber-Vodicka R. H."/>
            <person name="Seah K. B. B."/>
        </authorList>
    </citation>
    <scope>NUCLEOTIDE SEQUENCE</scope>
    <source>
        <strain evidence="2">BECK_BZ126</strain>
    </source>
</reference>
<keyword evidence="1" id="KW-0812">Transmembrane</keyword>
<organism evidence="2">
    <name type="scientific">Candidatus Kentrum sp. TC</name>
    <dbReference type="NCBI Taxonomy" id="2126339"/>
    <lineage>
        <taxon>Bacteria</taxon>
        <taxon>Pseudomonadati</taxon>
        <taxon>Pseudomonadota</taxon>
        <taxon>Gammaproteobacteria</taxon>
        <taxon>Candidatus Kentrum</taxon>
    </lineage>
</organism>
<protein>
    <submittedName>
        <fullName evidence="2">Uncharacterized protein</fullName>
    </submittedName>
</protein>
<keyword evidence="1" id="KW-0472">Membrane</keyword>
<evidence type="ECO:0000313" key="2">
    <source>
        <dbReference type="EMBL" id="VFK58307.1"/>
    </source>
</evidence>
<name>A0A450ZX20_9GAMM</name>
<keyword evidence="1" id="KW-1133">Transmembrane helix</keyword>
<dbReference type="EMBL" id="CAADFW010000023">
    <property type="protein sequence ID" value="VFK58307.1"/>
    <property type="molecule type" value="Genomic_DNA"/>
</dbReference>
<sequence length="109" mass="12330">MPDQQIAKDIEELEALAKSVLDLKNEVIPRRPIVIEFCGSPKSGKTSCVNSLDLWLFEGINLGHGSLPNALVFARYGINMIHISIYGQLALLLRNCRKYWLIMRKIMTS</sequence>
<evidence type="ECO:0000256" key="1">
    <source>
        <dbReference type="SAM" id="Phobius"/>
    </source>
</evidence>
<dbReference type="AlphaFoldDB" id="A0A450ZX20"/>
<accession>A0A450ZX20</accession>
<proteinExistence type="predicted"/>
<gene>
    <name evidence="2" type="ORF">BECKTC1821F_GA0114240_102329</name>
</gene>